<dbReference type="EMBL" id="LQOX01000147">
    <property type="protein sequence ID" value="ORV60447.1"/>
    <property type="molecule type" value="Genomic_DNA"/>
</dbReference>
<evidence type="ECO:0000256" key="6">
    <source>
        <dbReference type="ARBA" id="ARBA00022842"/>
    </source>
</evidence>
<keyword evidence="8" id="KW-0800">Toxin</keyword>
<gene>
    <name evidence="8" type="primary">vapC</name>
    <name evidence="10" type="ORF">AWC07_18810</name>
</gene>
<protein>
    <recommendedName>
        <fullName evidence="8">Ribonuclease VapC</fullName>
        <shortName evidence="8">RNase VapC</shortName>
        <ecNumber evidence="8">3.1.-.-</ecNumber>
    </recommendedName>
    <alternativeName>
        <fullName evidence="8">Toxin VapC</fullName>
    </alternativeName>
</protein>
<name>A0A1X1UUD5_MYCGS</name>
<reference evidence="10 11" key="1">
    <citation type="submission" date="2016-01" db="EMBL/GenBank/DDBJ databases">
        <title>The new phylogeny of the genus Mycobacterium.</title>
        <authorList>
            <person name="Tarcisio F."/>
            <person name="Conor M."/>
            <person name="Antonella G."/>
            <person name="Elisabetta G."/>
            <person name="Giulia F.S."/>
            <person name="Sara T."/>
            <person name="Anna F."/>
            <person name="Clotilde B."/>
            <person name="Roberto B."/>
            <person name="Veronica D.S."/>
            <person name="Fabio R."/>
            <person name="Monica P."/>
            <person name="Olivier J."/>
            <person name="Enrico T."/>
            <person name="Nicola S."/>
        </authorList>
    </citation>
    <scope>NUCLEOTIDE SEQUENCE [LARGE SCALE GENOMIC DNA]</scope>
    <source>
        <strain evidence="10 11">DSM 43505</strain>
    </source>
</reference>
<evidence type="ECO:0000256" key="4">
    <source>
        <dbReference type="ARBA" id="ARBA00022723"/>
    </source>
</evidence>
<evidence type="ECO:0000256" key="2">
    <source>
        <dbReference type="ARBA" id="ARBA00022649"/>
    </source>
</evidence>
<evidence type="ECO:0000313" key="10">
    <source>
        <dbReference type="EMBL" id="ORV60447.1"/>
    </source>
</evidence>
<evidence type="ECO:0000256" key="1">
    <source>
        <dbReference type="ARBA" id="ARBA00001946"/>
    </source>
</evidence>
<keyword evidence="11" id="KW-1185">Reference proteome</keyword>
<dbReference type="PANTHER" id="PTHR33653:SF1">
    <property type="entry name" value="RIBONUCLEASE VAPC2"/>
    <property type="match status" value="1"/>
</dbReference>
<dbReference type="RefSeq" id="WP_036408699.1">
    <property type="nucleotide sequence ID" value="NZ_LQOX01000147.1"/>
</dbReference>
<dbReference type="STRING" id="1777.AWC07_18810"/>
<dbReference type="GO" id="GO:0016787">
    <property type="term" value="F:hydrolase activity"/>
    <property type="evidence" value="ECO:0007669"/>
    <property type="project" value="UniProtKB-KW"/>
</dbReference>
<keyword evidence="3 8" id="KW-0540">Nuclease</keyword>
<comment type="cofactor">
    <cofactor evidence="1 8">
        <name>Mg(2+)</name>
        <dbReference type="ChEBI" id="CHEBI:18420"/>
    </cofactor>
</comment>
<keyword evidence="6 8" id="KW-0460">Magnesium</keyword>
<dbReference type="Proteomes" id="UP000193738">
    <property type="component" value="Unassembled WGS sequence"/>
</dbReference>
<evidence type="ECO:0000256" key="5">
    <source>
        <dbReference type="ARBA" id="ARBA00022801"/>
    </source>
</evidence>
<dbReference type="CDD" id="cd09871">
    <property type="entry name" value="PIN_MtVapC28-VapC30-like"/>
    <property type="match status" value="1"/>
</dbReference>
<sequence length="144" mass="15577">MIVDTSAIIALIQGENSHAEKVAVALAGDRSPVMSAPSIAECLIVLANRYGTVARTVFDRLRAEINLGVEAFTADHAVAAYRAYLRYGKGRHPAALNYGDTMTYATAKLAHQPLVAVGNDFAQTDLEFDGVIGYWPTQRPARQQ</sequence>
<evidence type="ECO:0000256" key="8">
    <source>
        <dbReference type="HAMAP-Rule" id="MF_00265"/>
    </source>
</evidence>
<dbReference type="InterPro" id="IPR050556">
    <property type="entry name" value="Type_II_TA_system_RNase"/>
</dbReference>
<keyword evidence="4 8" id="KW-0479">Metal-binding</keyword>
<dbReference type="GO" id="GO:0004540">
    <property type="term" value="F:RNA nuclease activity"/>
    <property type="evidence" value="ECO:0007669"/>
    <property type="project" value="InterPro"/>
</dbReference>
<dbReference type="HAMAP" id="MF_00265">
    <property type="entry name" value="VapC_Nob1"/>
    <property type="match status" value="1"/>
</dbReference>
<comment type="function">
    <text evidence="8">Toxic component of a toxin-antitoxin (TA) system. An RNase.</text>
</comment>
<evidence type="ECO:0000256" key="3">
    <source>
        <dbReference type="ARBA" id="ARBA00022722"/>
    </source>
</evidence>
<comment type="similarity">
    <text evidence="7 8">Belongs to the PINc/VapC protein family.</text>
</comment>
<proteinExistence type="inferred from homology"/>
<feature type="binding site" evidence="8">
    <location>
        <position position="4"/>
    </location>
    <ligand>
        <name>Mg(2+)</name>
        <dbReference type="ChEBI" id="CHEBI:18420"/>
    </ligand>
</feature>
<organism evidence="10 11">
    <name type="scientific">Mycobacterium gastri</name>
    <dbReference type="NCBI Taxonomy" id="1777"/>
    <lineage>
        <taxon>Bacteria</taxon>
        <taxon>Bacillati</taxon>
        <taxon>Actinomycetota</taxon>
        <taxon>Actinomycetes</taxon>
        <taxon>Mycobacteriales</taxon>
        <taxon>Mycobacteriaceae</taxon>
        <taxon>Mycobacterium</taxon>
    </lineage>
</organism>
<feature type="binding site" evidence="8">
    <location>
        <position position="100"/>
    </location>
    <ligand>
        <name>Mg(2+)</name>
        <dbReference type="ChEBI" id="CHEBI:18420"/>
    </ligand>
</feature>
<dbReference type="InterPro" id="IPR022907">
    <property type="entry name" value="VapC_family"/>
</dbReference>
<keyword evidence="2 8" id="KW-1277">Toxin-antitoxin system</keyword>
<comment type="caution">
    <text evidence="10">The sequence shown here is derived from an EMBL/GenBank/DDBJ whole genome shotgun (WGS) entry which is preliminary data.</text>
</comment>
<dbReference type="PANTHER" id="PTHR33653">
    <property type="entry name" value="RIBONUCLEASE VAPC2"/>
    <property type="match status" value="1"/>
</dbReference>
<feature type="domain" description="PIN" evidence="9">
    <location>
        <begin position="1"/>
        <end position="125"/>
    </location>
</feature>
<evidence type="ECO:0000259" key="9">
    <source>
        <dbReference type="Pfam" id="PF01850"/>
    </source>
</evidence>
<evidence type="ECO:0000313" key="11">
    <source>
        <dbReference type="Proteomes" id="UP000193738"/>
    </source>
</evidence>
<accession>A0A1X1UUD5</accession>
<dbReference type="InterPro" id="IPR029060">
    <property type="entry name" value="PIN-like_dom_sf"/>
</dbReference>
<dbReference type="Gene3D" id="3.40.50.1010">
    <property type="entry name" value="5'-nuclease"/>
    <property type="match status" value="1"/>
</dbReference>
<dbReference type="AlphaFoldDB" id="A0A1X1UUD5"/>
<dbReference type="SUPFAM" id="SSF88723">
    <property type="entry name" value="PIN domain-like"/>
    <property type="match status" value="1"/>
</dbReference>
<evidence type="ECO:0000256" key="7">
    <source>
        <dbReference type="ARBA" id="ARBA00038093"/>
    </source>
</evidence>
<dbReference type="InterPro" id="IPR002716">
    <property type="entry name" value="PIN_dom"/>
</dbReference>
<dbReference type="GO" id="GO:0090729">
    <property type="term" value="F:toxin activity"/>
    <property type="evidence" value="ECO:0007669"/>
    <property type="project" value="UniProtKB-KW"/>
</dbReference>
<dbReference type="EC" id="3.1.-.-" evidence="8"/>
<dbReference type="GO" id="GO:0000287">
    <property type="term" value="F:magnesium ion binding"/>
    <property type="evidence" value="ECO:0007669"/>
    <property type="project" value="UniProtKB-UniRule"/>
</dbReference>
<dbReference type="Pfam" id="PF01850">
    <property type="entry name" value="PIN"/>
    <property type="match status" value="1"/>
</dbReference>
<keyword evidence="5 8" id="KW-0378">Hydrolase</keyword>